<dbReference type="PANTHER" id="PTHR13146:SF0">
    <property type="entry name" value="SOLUTE CARRIER FAMILY 35 MEMBER F6"/>
    <property type="match status" value="1"/>
</dbReference>
<feature type="transmembrane region" description="Helical" evidence="1">
    <location>
        <begin position="149"/>
        <end position="167"/>
    </location>
</feature>
<dbReference type="GO" id="GO:0016020">
    <property type="term" value="C:membrane"/>
    <property type="evidence" value="ECO:0000318"/>
    <property type="project" value="GO_Central"/>
</dbReference>
<feature type="transmembrane region" description="Helical" evidence="1">
    <location>
        <begin position="245"/>
        <end position="266"/>
    </location>
</feature>
<reference evidence="2" key="1">
    <citation type="submission" date="2006-10" db="EMBL/GenBank/DDBJ databases">
        <authorList>
            <person name="Amadeo P."/>
            <person name="Zhao Q."/>
            <person name="Wortman J."/>
            <person name="Fraser-Liggett C."/>
            <person name="Carlton J."/>
        </authorList>
    </citation>
    <scope>NUCLEOTIDE SEQUENCE</scope>
    <source>
        <strain evidence="2">G3</strain>
    </source>
</reference>
<accession>A2ES18</accession>
<feature type="transmembrane region" description="Helical" evidence="1">
    <location>
        <begin position="286"/>
        <end position="310"/>
    </location>
</feature>
<keyword evidence="1" id="KW-0812">Transmembrane</keyword>
<feature type="transmembrane region" description="Helical" evidence="1">
    <location>
        <begin position="53"/>
        <end position="72"/>
    </location>
</feature>
<sequence length="325" mass="37006">MEKEADFGRTRRIWYIAGVVAGNLLSYYLRGLFYTRKSQIWNGCPFIIFKRPWMGTLVMTIGISLCTLVYYIKTLLDPKNHPKFSHTPTYIYLFIALIAFLDIFISIVPSYTISENLGPFSVATRYFDLLFIIIIQNVFMTPIRYAYQWVSLGIVAFGIVFVAVGVFKNKETRLKLLPSLLQLASQLFISIRTVLIQKVSHENDINPWFLTGFDGIFGFLIVLFGGYPLAYFLPEKSFSSLHENLCSSALLTFHSISIIILFLIYIPITCIYNASITGTITTTNAVGYTIVEMICGSINWIIDLIIFHAFNGKFILEADKKFGVE</sequence>
<organism evidence="2 3">
    <name type="scientific">Trichomonas vaginalis (strain ATCC PRA-98 / G3)</name>
    <dbReference type="NCBI Taxonomy" id="412133"/>
    <lineage>
        <taxon>Eukaryota</taxon>
        <taxon>Metamonada</taxon>
        <taxon>Parabasalia</taxon>
        <taxon>Trichomonadida</taxon>
        <taxon>Trichomonadidae</taxon>
        <taxon>Trichomonas</taxon>
    </lineage>
</organism>
<keyword evidence="1" id="KW-1133">Transmembrane helix</keyword>
<dbReference type="RefSeq" id="XP_001316753.1">
    <property type="nucleotide sequence ID" value="XM_001316718.1"/>
</dbReference>
<evidence type="ECO:0000256" key="1">
    <source>
        <dbReference type="SAM" id="Phobius"/>
    </source>
</evidence>
<reference evidence="2" key="2">
    <citation type="journal article" date="2007" name="Science">
        <title>Draft genome sequence of the sexually transmitted pathogen Trichomonas vaginalis.</title>
        <authorList>
            <person name="Carlton J.M."/>
            <person name="Hirt R.P."/>
            <person name="Silva J.C."/>
            <person name="Delcher A.L."/>
            <person name="Schatz M."/>
            <person name="Zhao Q."/>
            <person name="Wortman J.R."/>
            <person name="Bidwell S.L."/>
            <person name="Alsmark U.C.M."/>
            <person name="Besteiro S."/>
            <person name="Sicheritz-Ponten T."/>
            <person name="Noel C.J."/>
            <person name="Dacks J.B."/>
            <person name="Foster P.G."/>
            <person name="Simillion C."/>
            <person name="Van de Peer Y."/>
            <person name="Miranda-Saavedra D."/>
            <person name="Barton G.J."/>
            <person name="Westrop G.D."/>
            <person name="Mueller S."/>
            <person name="Dessi D."/>
            <person name="Fiori P.L."/>
            <person name="Ren Q."/>
            <person name="Paulsen I."/>
            <person name="Zhang H."/>
            <person name="Bastida-Corcuera F.D."/>
            <person name="Simoes-Barbosa A."/>
            <person name="Brown M.T."/>
            <person name="Hayes R.D."/>
            <person name="Mukherjee M."/>
            <person name="Okumura C.Y."/>
            <person name="Schneider R."/>
            <person name="Smith A.J."/>
            <person name="Vanacova S."/>
            <person name="Villalvazo M."/>
            <person name="Haas B.J."/>
            <person name="Pertea M."/>
            <person name="Feldblyum T.V."/>
            <person name="Utterback T.R."/>
            <person name="Shu C.L."/>
            <person name="Osoegawa K."/>
            <person name="de Jong P.J."/>
            <person name="Hrdy I."/>
            <person name="Horvathova L."/>
            <person name="Zubacova Z."/>
            <person name="Dolezal P."/>
            <person name="Malik S.B."/>
            <person name="Logsdon J.M. Jr."/>
            <person name="Henze K."/>
            <person name="Gupta A."/>
            <person name="Wang C.C."/>
            <person name="Dunne R.L."/>
            <person name="Upcroft J.A."/>
            <person name="Upcroft P."/>
            <person name="White O."/>
            <person name="Salzberg S.L."/>
            <person name="Tang P."/>
            <person name="Chiu C.-H."/>
            <person name="Lee Y.-S."/>
            <person name="Embley T.M."/>
            <person name="Coombs G.H."/>
            <person name="Mottram J.C."/>
            <person name="Tachezy J."/>
            <person name="Fraser-Liggett C.M."/>
            <person name="Johnson P.J."/>
        </authorList>
    </citation>
    <scope>NUCLEOTIDE SEQUENCE [LARGE SCALE GENOMIC DNA]</scope>
    <source>
        <strain evidence="2">G3</strain>
    </source>
</reference>
<dbReference type="InParanoid" id="A2ES18"/>
<keyword evidence="3" id="KW-1185">Reference proteome</keyword>
<feature type="transmembrane region" description="Helical" evidence="1">
    <location>
        <begin position="92"/>
        <end position="114"/>
    </location>
</feature>
<evidence type="ECO:0000313" key="2">
    <source>
        <dbReference type="EMBL" id="EAY04530.1"/>
    </source>
</evidence>
<protein>
    <submittedName>
        <fullName evidence="2">Uncharacterized protein</fullName>
    </submittedName>
</protein>
<feature type="transmembrane region" description="Helical" evidence="1">
    <location>
        <begin position="208"/>
        <end position="233"/>
    </location>
</feature>
<feature type="transmembrane region" description="Helical" evidence="1">
    <location>
        <begin position="12"/>
        <end position="33"/>
    </location>
</feature>
<dbReference type="VEuPathDB" id="TrichDB:TVAGG3_0689630"/>
<evidence type="ECO:0000313" key="3">
    <source>
        <dbReference type="Proteomes" id="UP000001542"/>
    </source>
</evidence>
<dbReference type="Proteomes" id="UP000001542">
    <property type="component" value="Unassembled WGS sequence"/>
</dbReference>
<keyword evidence="1" id="KW-0472">Membrane</keyword>
<proteinExistence type="predicted"/>
<gene>
    <name evidence="2" type="ORF">TVAG_244310</name>
</gene>
<dbReference type="PANTHER" id="PTHR13146">
    <property type="match status" value="1"/>
</dbReference>
<dbReference type="AlphaFoldDB" id="A2ES18"/>
<dbReference type="EMBL" id="DS113472">
    <property type="protein sequence ID" value="EAY04530.1"/>
    <property type="molecule type" value="Genomic_DNA"/>
</dbReference>
<name>A2ES18_TRIV3</name>
<dbReference type="VEuPathDB" id="TrichDB:TVAG_244310"/>
<dbReference type="STRING" id="5722.A2ES18"/>
<dbReference type="KEGG" id="tva:4762393"/>